<dbReference type="InParanoid" id="A0A1Y1Z1A3"/>
<gene>
    <name evidence="4" type="ORF">K493DRAFT_62607</name>
</gene>
<feature type="region of interest" description="Disordered" evidence="2">
    <location>
        <begin position="62"/>
        <end position="98"/>
    </location>
</feature>
<dbReference type="EMBL" id="MCFE01000040">
    <property type="protein sequence ID" value="ORY03979.1"/>
    <property type="molecule type" value="Genomic_DNA"/>
</dbReference>
<protein>
    <recommendedName>
        <fullName evidence="3">C2H2-type domain-containing protein</fullName>
    </recommendedName>
</protein>
<evidence type="ECO:0000259" key="3">
    <source>
        <dbReference type="PROSITE" id="PS50157"/>
    </source>
</evidence>
<dbReference type="Proteomes" id="UP000193498">
    <property type="component" value="Unassembled WGS sequence"/>
</dbReference>
<evidence type="ECO:0000256" key="1">
    <source>
        <dbReference type="PROSITE-ProRule" id="PRU00042"/>
    </source>
</evidence>
<sequence length="233" mass="26130">MQVADKVHPRQIPDTWYSCPFGNCSCKFRAYDLVKRHVLEHHMNTFSRCDSEYCETCLSHSQGGLPHVRSSSLSDHVKRKREPASPTATEKPPKYNRVRDPVATTQANKGQLHIQTDLGNSQAPNASTPMVTSPTLPSIRSIFNMDERPLPSLSSPGAHGQLVPSLPSLEELSFTSVTYSYNPWTTSSTIYPCQVLGCNMKFDRMEHLHRHLLYHPPEDPQAPGPTTDPRPPM</sequence>
<organism evidence="4 5">
    <name type="scientific">Basidiobolus meristosporus CBS 931.73</name>
    <dbReference type="NCBI Taxonomy" id="1314790"/>
    <lineage>
        <taxon>Eukaryota</taxon>
        <taxon>Fungi</taxon>
        <taxon>Fungi incertae sedis</taxon>
        <taxon>Zoopagomycota</taxon>
        <taxon>Entomophthoromycotina</taxon>
        <taxon>Basidiobolomycetes</taxon>
        <taxon>Basidiobolales</taxon>
        <taxon>Basidiobolaceae</taxon>
        <taxon>Basidiobolus</taxon>
    </lineage>
</organism>
<dbReference type="Gene3D" id="3.30.160.60">
    <property type="entry name" value="Classic Zinc Finger"/>
    <property type="match status" value="1"/>
</dbReference>
<evidence type="ECO:0000256" key="2">
    <source>
        <dbReference type="SAM" id="MobiDB-lite"/>
    </source>
</evidence>
<feature type="domain" description="C2H2-type" evidence="3">
    <location>
        <begin position="191"/>
        <end position="220"/>
    </location>
</feature>
<proteinExistence type="predicted"/>
<feature type="compositionally biased region" description="Pro residues" evidence="2">
    <location>
        <begin position="219"/>
        <end position="233"/>
    </location>
</feature>
<dbReference type="PROSITE" id="PS50157">
    <property type="entry name" value="ZINC_FINGER_C2H2_2"/>
    <property type="match status" value="1"/>
</dbReference>
<accession>A0A1Y1Z1A3</accession>
<evidence type="ECO:0000313" key="4">
    <source>
        <dbReference type="EMBL" id="ORY03979.1"/>
    </source>
</evidence>
<keyword evidence="1" id="KW-0479">Metal-binding</keyword>
<reference evidence="4 5" key="1">
    <citation type="submission" date="2016-07" db="EMBL/GenBank/DDBJ databases">
        <title>Pervasive Adenine N6-methylation of Active Genes in Fungi.</title>
        <authorList>
            <consortium name="DOE Joint Genome Institute"/>
            <person name="Mondo S.J."/>
            <person name="Dannebaum R.O."/>
            <person name="Kuo R.C."/>
            <person name="Labutti K."/>
            <person name="Haridas S."/>
            <person name="Kuo A."/>
            <person name="Salamov A."/>
            <person name="Ahrendt S.R."/>
            <person name="Lipzen A."/>
            <person name="Sullivan W."/>
            <person name="Andreopoulos W.B."/>
            <person name="Clum A."/>
            <person name="Lindquist E."/>
            <person name="Daum C."/>
            <person name="Ramamoorthy G.K."/>
            <person name="Gryganskyi A."/>
            <person name="Culley D."/>
            <person name="Magnuson J.K."/>
            <person name="James T.Y."/>
            <person name="O'Malley M.A."/>
            <person name="Stajich J.E."/>
            <person name="Spatafora J.W."/>
            <person name="Visel A."/>
            <person name="Grigoriev I.V."/>
        </authorList>
    </citation>
    <scope>NUCLEOTIDE SEQUENCE [LARGE SCALE GENOMIC DNA]</scope>
    <source>
        <strain evidence="4 5">CBS 931.73</strain>
    </source>
</reference>
<dbReference type="GO" id="GO:0008270">
    <property type="term" value="F:zinc ion binding"/>
    <property type="evidence" value="ECO:0007669"/>
    <property type="project" value="UniProtKB-KW"/>
</dbReference>
<keyword evidence="1" id="KW-0862">Zinc</keyword>
<dbReference type="InterPro" id="IPR013087">
    <property type="entry name" value="Znf_C2H2_type"/>
</dbReference>
<feature type="region of interest" description="Disordered" evidence="2">
    <location>
        <begin position="214"/>
        <end position="233"/>
    </location>
</feature>
<keyword evidence="5" id="KW-1185">Reference proteome</keyword>
<dbReference type="SMART" id="SM00355">
    <property type="entry name" value="ZnF_C2H2"/>
    <property type="match status" value="2"/>
</dbReference>
<dbReference type="PROSITE" id="PS00028">
    <property type="entry name" value="ZINC_FINGER_C2H2_1"/>
    <property type="match status" value="1"/>
</dbReference>
<keyword evidence="1" id="KW-0863">Zinc-finger</keyword>
<dbReference type="AlphaFoldDB" id="A0A1Y1Z1A3"/>
<evidence type="ECO:0000313" key="5">
    <source>
        <dbReference type="Proteomes" id="UP000193498"/>
    </source>
</evidence>
<comment type="caution">
    <text evidence="4">The sequence shown here is derived from an EMBL/GenBank/DDBJ whole genome shotgun (WGS) entry which is preliminary data.</text>
</comment>
<name>A0A1Y1Z1A3_9FUNG</name>